<comment type="caution">
    <text evidence="2">The sequence shown here is derived from an EMBL/GenBank/DDBJ whole genome shotgun (WGS) entry which is preliminary data.</text>
</comment>
<feature type="region of interest" description="Disordered" evidence="1">
    <location>
        <begin position="49"/>
        <end position="70"/>
    </location>
</feature>
<feature type="compositionally biased region" description="Polar residues" evidence="1">
    <location>
        <begin position="53"/>
        <end position="63"/>
    </location>
</feature>
<reference evidence="2" key="1">
    <citation type="submission" date="2022-03" db="EMBL/GenBank/DDBJ databases">
        <authorList>
            <person name="Lindestad O."/>
        </authorList>
    </citation>
    <scope>NUCLEOTIDE SEQUENCE</scope>
</reference>
<name>A0A8S4RYC1_9NEOP</name>
<sequence>MMLTRKAVLNNAGVECRSCLELALSCRAGAGILARIVVTIGGVFHADAPIPPSDTQQEGQTDATMPAPWPGLPAVSSAEPTKANCIARPNICLEDELPRTGRARAAPLNNSRMIARFMASNHRAGGGGGAATIKPFAYCCGVIIA</sequence>
<organism evidence="2 3">
    <name type="scientific">Pararge aegeria aegeria</name>
    <dbReference type="NCBI Taxonomy" id="348720"/>
    <lineage>
        <taxon>Eukaryota</taxon>
        <taxon>Metazoa</taxon>
        <taxon>Ecdysozoa</taxon>
        <taxon>Arthropoda</taxon>
        <taxon>Hexapoda</taxon>
        <taxon>Insecta</taxon>
        <taxon>Pterygota</taxon>
        <taxon>Neoptera</taxon>
        <taxon>Endopterygota</taxon>
        <taxon>Lepidoptera</taxon>
        <taxon>Glossata</taxon>
        <taxon>Ditrysia</taxon>
        <taxon>Papilionoidea</taxon>
        <taxon>Nymphalidae</taxon>
        <taxon>Satyrinae</taxon>
        <taxon>Satyrini</taxon>
        <taxon>Parargina</taxon>
        <taxon>Pararge</taxon>
    </lineage>
</organism>
<evidence type="ECO:0000256" key="1">
    <source>
        <dbReference type="SAM" id="MobiDB-lite"/>
    </source>
</evidence>
<keyword evidence="3" id="KW-1185">Reference proteome</keyword>
<dbReference type="AlphaFoldDB" id="A0A8S4RYC1"/>
<proteinExistence type="predicted"/>
<evidence type="ECO:0000313" key="2">
    <source>
        <dbReference type="EMBL" id="CAH2242124.1"/>
    </source>
</evidence>
<evidence type="ECO:0000313" key="3">
    <source>
        <dbReference type="Proteomes" id="UP000838756"/>
    </source>
</evidence>
<protein>
    <submittedName>
        <fullName evidence="2">Jg22816 protein</fullName>
    </submittedName>
</protein>
<dbReference type="EMBL" id="CAKXAJ010025625">
    <property type="protein sequence ID" value="CAH2242124.1"/>
    <property type="molecule type" value="Genomic_DNA"/>
</dbReference>
<accession>A0A8S4RYC1</accession>
<gene>
    <name evidence="2" type="primary">jg22816</name>
    <name evidence="2" type="ORF">PAEG_LOCUS18481</name>
</gene>
<dbReference type="Proteomes" id="UP000838756">
    <property type="component" value="Unassembled WGS sequence"/>
</dbReference>